<evidence type="ECO:0000256" key="3">
    <source>
        <dbReference type="ARBA" id="ARBA00022692"/>
    </source>
</evidence>
<dbReference type="PANTHER" id="PTHR30250:SF21">
    <property type="entry name" value="LIPID II FLIPPASE MURJ"/>
    <property type="match status" value="1"/>
</dbReference>
<gene>
    <name evidence="7" type="ORF">INF35_04310</name>
</gene>
<evidence type="ECO:0000256" key="2">
    <source>
        <dbReference type="ARBA" id="ARBA00022475"/>
    </source>
</evidence>
<keyword evidence="3 6" id="KW-0812">Transmembrane</keyword>
<sequence length="505" mass="53840">MQIRVYLKNAAILTVSGLVLRVLGMAFRVFVASSIGSEGMGLYQLILSVYMVFVSLASSGMNVASTRLAAQSLARGRSMARTVSGLVVTAGALGFAAMGAQLILAEPLARYVLHDVRGALSLKILAPSLPVMAVAGALRGCFLARRRVEPNAVAQLIEQLVRMGVVWLALRRTAVWGAEYACAAVLVGNTVSEAVSCAVMAGFAGKDPAFRSDAGDGQRPYTRRELAGILLPVEGSRILASVLQAAESSLIPLCLTLYLGDRTQAVSQYGAIKGMAIPLLFFPFSILSALSSLLMPEIARANARRDTAATARLIDGTMRMAGLFSALAGCCFVLFGKEAAVLLYGDVQVGEYIRVLGLVAPFMYLESMVDGILKGLGEQLATFRYSLLDSALRILGIVVLLPRYGIWAFLGIMAASNLLTFALNTRRMLRRARMRPGWWSWFVRPALFGLLCTGLGLGALCLLPGSELLKLAGAAGVVCGGYLALSFCWGGLDALLPARMRRTRI</sequence>
<feature type="transmembrane region" description="Helical" evidence="6">
    <location>
        <begin position="271"/>
        <end position="295"/>
    </location>
</feature>
<comment type="subcellular location">
    <subcellularLocation>
        <location evidence="1">Cell membrane</location>
        <topology evidence="1">Multi-pass membrane protein</topology>
    </subcellularLocation>
</comment>
<feature type="transmembrane region" description="Helical" evidence="6">
    <location>
        <begin position="85"/>
        <end position="104"/>
    </location>
</feature>
<reference evidence="7 8" key="1">
    <citation type="submission" date="2020-10" db="EMBL/GenBank/DDBJ databases">
        <title>ChiBAC.</title>
        <authorList>
            <person name="Zenner C."/>
            <person name="Hitch T.C.A."/>
            <person name="Clavel T."/>
        </authorList>
    </citation>
    <scope>NUCLEOTIDE SEQUENCE [LARGE SCALE GENOMIC DNA]</scope>
    <source>
        <strain evidence="7 8">DSM 109015</strain>
    </source>
</reference>
<dbReference type="EMBL" id="JADCKC010000001">
    <property type="protein sequence ID" value="MBE5037007.1"/>
    <property type="molecule type" value="Genomic_DNA"/>
</dbReference>
<feature type="transmembrane region" description="Helical" evidence="6">
    <location>
        <begin position="41"/>
        <end position="64"/>
    </location>
</feature>
<feature type="transmembrane region" description="Helical" evidence="6">
    <location>
        <begin position="12"/>
        <end position="35"/>
    </location>
</feature>
<evidence type="ECO:0000313" key="7">
    <source>
        <dbReference type="EMBL" id="MBE5037007.1"/>
    </source>
</evidence>
<evidence type="ECO:0000256" key="5">
    <source>
        <dbReference type="ARBA" id="ARBA00023136"/>
    </source>
</evidence>
<evidence type="ECO:0000313" key="8">
    <source>
        <dbReference type="Proteomes" id="UP000768567"/>
    </source>
</evidence>
<dbReference type="Pfam" id="PF01943">
    <property type="entry name" value="Polysacc_synt"/>
    <property type="match status" value="1"/>
</dbReference>
<keyword evidence="8" id="KW-1185">Reference proteome</keyword>
<protein>
    <submittedName>
        <fullName evidence="7">Oligosaccharide flippase family protein</fullName>
    </submittedName>
</protein>
<organism evidence="7 8">
    <name type="scientific">Gemmiger gallinarum</name>
    <dbReference type="NCBI Taxonomy" id="2779354"/>
    <lineage>
        <taxon>Bacteria</taxon>
        <taxon>Bacillati</taxon>
        <taxon>Bacillota</taxon>
        <taxon>Clostridia</taxon>
        <taxon>Eubacteriales</taxon>
        <taxon>Gemmiger</taxon>
    </lineage>
</organism>
<keyword evidence="2" id="KW-1003">Cell membrane</keyword>
<accession>A0ABR9R1I4</accession>
<keyword evidence="4 6" id="KW-1133">Transmembrane helix</keyword>
<dbReference type="PANTHER" id="PTHR30250">
    <property type="entry name" value="PST FAMILY PREDICTED COLANIC ACID TRANSPORTER"/>
    <property type="match status" value="1"/>
</dbReference>
<keyword evidence="5 6" id="KW-0472">Membrane</keyword>
<feature type="transmembrane region" description="Helical" evidence="6">
    <location>
        <begin position="124"/>
        <end position="142"/>
    </location>
</feature>
<name>A0ABR9R1I4_9FIRM</name>
<dbReference type="InterPro" id="IPR050833">
    <property type="entry name" value="Poly_Biosynth_Transport"/>
</dbReference>
<feature type="transmembrane region" description="Helical" evidence="6">
    <location>
        <begin position="316"/>
        <end position="335"/>
    </location>
</feature>
<comment type="caution">
    <text evidence="7">The sequence shown here is derived from an EMBL/GenBank/DDBJ whole genome shotgun (WGS) entry which is preliminary data.</text>
</comment>
<evidence type="ECO:0000256" key="1">
    <source>
        <dbReference type="ARBA" id="ARBA00004651"/>
    </source>
</evidence>
<feature type="transmembrane region" description="Helical" evidence="6">
    <location>
        <begin position="446"/>
        <end position="465"/>
    </location>
</feature>
<evidence type="ECO:0000256" key="4">
    <source>
        <dbReference type="ARBA" id="ARBA00022989"/>
    </source>
</evidence>
<dbReference type="RefSeq" id="WP_193500273.1">
    <property type="nucleotide sequence ID" value="NZ_JADCKC010000001.1"/>
</dbReference>
<dbReference type="InterPro" id="IPR002797">
    <property type="entry name" value="Polysacc_synth"/>
</dbReference>
<evidence type="ECO:0000256" key="6">
    <source>
        <dbReference type="SAM" id="Phobius"/>
    </source>
</evidence>
<proteinExistence type="predicted"/>
<dbReference type="Proteomes" id="UP000768567">
    <property type="component" value="Unassembled WGS sequence"/>
</dbReference>
<feature type="transmembrane region" description="Helical" evidence="6">
    <location>
        <begin position="471"/>
        <end position="496"/>
    </location>
</feature>